<reference evidence="2 3" key="1">
    <citation type="journal article" date="2015" name="Nature">
        <title>rRNA introns, odd ribosomes, and small enigmatic genomes across a large radiation of phyla.</title>
        <authorList>
            <person name="Brown C.T."/>
            <person name="Hug L.A."/>
            <person name="Thomas B.C."/>
            <person name="Sharon I."/>
            <person name="Castelle C.J."/>
            <person name="Singh A."/>
            <person name="Wilkins M.J."/>
            <person name="Williams K.H."/>
            <person name="Banfield J.F."/>
        </authorList>
    </citation>
    <scope>NUCLEOTIDE SEQUENCE [LARGE SCALE GENOMIC DNA]</scope>
</reference>
<keyword evidence="1" id="KW-0732">Signal</keyword>
<evidence type="ECO:0000313" key="2">
    <source>
        <dbReference type="EMBL" id="KKS80057.1"/>
    </source>
</evidence>
<dbReference type="SUPFAM" id="SSF52821">
    <property type="entry name" value="Rhodanese/Cell cycle control phosphatase"/>
    <property type="match status" value="1"/>
</dbReference>
<sequence>MKKTVLLIGLVLLAVAFFNQPPPVNQVIQLNPQEFSVKMKQKPVFVVDVHTPEQTHIPGTSAAQTIIKLGYTEVYDLKGGTPH</sequence>
<feature type="signal peptide" evidence="1">
    <location>
        <begin position="1"/>
        <end position="21"/>
    </location>
</feature>
<evidence type="ECO:0000256" key="1">
    <source>
        <dbReference type="SAM" id="SignalP"/>
    </source>
</evidence>
<dbReference type="InterPro" id="IPR036873">
    <property type="entry name" value="Rhodanese-like_dom_sf"/>
</dbReference>
<proteinExistence type="predicted"/>
<protein>
    <recommendedName>
        <fullName evidence="4">Rhodanese domain-containing protein</fullName>
    </recommendedName>
</protein>
<accession>A0A0G1C395</accession>
<comment type="caution">
    <text evidence="2">The sequence shown here is derived from an EMBL/GenBank/DDBJ whole genome shotgun (WGS) entry which is preliminary data.</text>
</comment>
<name>A0A0G1C395_9BACT</name>
<evidence type="ECO:0000313" key="3">
    <source>
        <dbReference type="Proteomes" id="UP000034213"/>
    </source>
</evidence>
<organism evidence="2 3">
    <name type="scientific">Candidatus Beckwithbacteria bacterium GW2011_GWA2_43_10</name>
    <dbReference type="NCBI Taxonomy" id="1618369"/>
    <lineage>
        <taxon>Bacteria</taxon>
        <taxon>Candidatus Beckwithiibacteriota</taxon>
    </lineage>
</organism>
<gene>
    <name evidence="2" type="ORF">UV54_C0017G0003</name>
</gene>
<dbReference type="AlphaFoldDB" id="A0A0G1C395"/>
<dbReference type="Proteomes" id="UP000034213">
    <property type="component" value="Unassembled WGS sequence"/>
</dbReference>
<feature type="chain" id="PRO_5002536308" description="Rhodanese domain-containing protein" evidence="1">
    <location>
        <begin position="22"/>
        <end position="83"/>
    </location>
</feature>
<dbReference type="EMBL" id="LCEW01000017">
    <property type="protein sequence ID" value="KKS80057.1"/>
    <property type="molecule type" value="Genomic_DNA"/>
</dbReference>
<evidence type="ECO:0008006" key="4">
    <source>
        <dbReference type="Google" id="ProtNLM"/>
    </source>
</evidence>
<dbReference type="STRING" id="1618369.UV54_C0017G0003"/>